<feature type="compositionally biased region" description="Basic and acidic residues" evidence="1">
    <location>
        <begin position="202"/>
        <end position="214"/>
    </location>
</feature>
<feature type="compositionally biased region" description="Basic and acidic residues" evidence="1">
    <location>
        <begin position="495"/>
        <end position="512"/>
    </location>
</feature>
<feature type="region of interest" description="Disordered" evidence="1">
    <location>
        <begin position="1"/>
        <end position="69"/>
    </location>
</feature>
<feature type="region of interest" description="Disordered" evidence="1">
    <location>
        <begin position="102"/>
        <end position="284"/>
    </location>
</feature>
<dbReference type="EMBL" id="CM009755">
    <property type="protein sequence ID" value="PUZ49641.1"/>
    <property type="molecule type" value="Genomic_DNA"/>
</dbReference>
<feature type="region of interest" description="Disordered" evidence="1">
    <location>
        <begin position="411"/>
        <end position="431"/>
    </location>
</feature>
<feature type="compositionally biased region" description="Basic and acidic residues" evidence="1">
    <location>
        <begin position="534"/>
        <end position="550"/>
    </location>
</feature>
<evidence type="ECO:0000313" key="2">
    <source>
        <dbReference type="EMBL" id="PUZ49641.1"/>
    </source>
</evidence>
<dbReference type="AlphaFoldDB" id="A0A2T7D254"/>
<dbReference type="PANTHER" id="PTHR36056:SF5">
    <property type="entry name" value="OS04G0690400 PROTEIN"/>
    <property type="match status" value="1"/>
</dbReference>
<dbReference type="OrthoDB" id="677162at2759"/>
<sequence>MQPRSRIRGRDPPSGGGGGGGGGRYRRRSPPPPSPRHQRRPPQPQRRSPERPPPPPLRYGDNPLPDIAAADRRSRADILLEAGRLAAHYLVEQGVLPVRVLRAREDPNHKPAPHHEPPAPSPATYGRKLDDQDDPRSQRNAGDWGRGREEHDRQPRRSNWDRRSQSFDGRRKYNDAGDVERGGRRTREYEEPKRPPMSRSYSHNDRRPSADSRVDRRRRSRSRSRSRSRTRGYHAGSRRDSDCRAGSRDFNRTKVPDSGIVPAADGDGDGDEMTRQQRVPSSVAVAEADGRANRAMAMEGGEMESETIPLDPTQDISEDEEGEFAQDISEDEDGEFAAAPLNDEYGVGMDVTRPQLSDVDVHLHPSESVEELVCSQSQLSNVVVEMEAASAPMDACLIEPLGEDNCCSEVRDEMEAPPPQSEVETSVGDLNRDEEQELPAWYKIFDLSNVEAPDGCEITEIPGDPPTDHVSDSAPYSAGQIHQQPNNDASDTQGEDEHAGDNRVLGDGHGFNKYDLNNEADEHAQDDTSEIQGQDEHAGDNHTLKDGHDFNRYDLNNEAVEDAQDNHLLDNEKLLLNHVMGAHDTDRFHLSNGQLLLNQNEDEQECDDHRMENYPVSGEQLLLSHGADGHHVNNHQMESKVMLLPTVVRDLHGYDLNSEQMLLHDGVEKHALDSCHLMDGQMLFDQSADGQARVHNMGNGQTIPVINLEDDYEEQSDTRGVF</sequence>
<feature type="compositionally biased region" description="Basic and acidic residues" evidence="1">
    <location>
        <begin position="237"/>
        <end position="255"/>
    </location>
</feature>
<dbReference type="STRING" id="1504633.A0A2T7D254"/>
<feature type="region of interest" description="Disordered" evidence="1">
    <location>
        <begin position="455"/>
        <end position="550"/>
    </location>
</feature>
<evidence type="ECO:0000256" key="1">
    <source>
        <dbReference type="SAM" id="MobiDB-lite"/>
    </source>
</evidence>
<dbReference type="InterPro" id="IPR040276">
    <property type="entry name" value="At4g26450-like"/>
</dbReference>
<proteinExistence type="predicted"/>
<organism evidence="2 3">
    <name type="scientific">Panicum hallii var. hallii</name>
    <dbReference type="NCBI Taxonomy" id="1504633"/>
    <lineage>
        <taxon>Eukaryota</taxon>
        <taxon>Viridiplantae</taxon>
        <taxon>Streptophyta</taxon>
        <taxon>Embryophyta</taxon>
        <taxon>Tracheophyta</taxon>
        <taxon>Spermatophyta</taxon>
        <taxon>Magnoliopsida</taxon>
        <taxon>Liliopsida</taxon>
        <taxon>Poales</taxon>
        <taxon>Poaceae</taxon>
        <taxon>PACMAD clade</taxon>
        <taxon>Panicoideae</taxon>
        <taxon>Panicodae</taxon>
        <taxon>Paniceae</taxon>
        <taxon>Panicinae</taxon>
        <taxon>Panicum</taxon>
        <taxon>Panicum sect. Panicum</taxon>
    </lineage>
</organism>
<evidence type="ECO:0000313" key="3">
    <source>
        <dbReference type="Proteomes" id="UP000244336"/>
    </source>
</evidence>
<dbReference type="Gramene" id="PUZ49641">
    <property type="protein sequence ID" value="PUZ49641"/>
    <property type="gene ID" value="GQ55_7G342700"/>
</dbReference>
<dbReference type="PANTHER" id="PTHR36056">
    <property type="entry name" value="PROTEIN, PUTATIVE-RELATED"/>
    <property type="match status" value="1"/>
</dbReference>
<feature type="compositionally biased region" description="Basic and acidic residues" evidence="1">
    <location>
        <begin position="127"/>
        <end position="137"/>
    </location>
</feature>
<accession>A0A2T7D254</accession>
<feature type="compositionally biased region" description="Basic and acidic residues" evidence="1">
    <location>
        <begin position="145"/>
        <end position="194"/>
    </location>
</feature>
<feature type="compositionally biased region" description="Gly residues" evidence="1">
    <location>
        <begin position="14"/>
        <end position="23"/>
    </location>
</feature>
<reference evidence="2 3" key="1">
    <citation type="submission" date="2018-04" db="EMBL/GenBank/DDBJ databases">
        <title>WGS assembly of Panicum hallii var. hallii HAL2.</title>
        <authorList>
            <person name="Lovell J."/>
            <person name="Jenkins J."/>
            <person name="Lowry D."/>
            <person name="Mamidi S."/>
            <person name="Sreedasyam A."/>
            <person name="Weng X."/>
            <person name="Barry K."/>
            <person name="Bonette J."/>
            <person name="Campitelli B."/>
            <person name="Daum C."/>
            <person name="Gordon S."/>
            <person name="Gould B."/>
            <person name="Lipzen A."/>
            <person name="MacQueen A."/>
            <person name="Palacio-Mejia J."/>
            <person name="Plott C."/>
            <person name="Shakirov E."/>
            <person name="Shu S."/>
            <person name="Yoshinaga Y."/>
            <person name="Zane M."/>
            <person name="Rokhsar D."/>
            <person name="Grimwood J."/>
            <person name="Schmutz J."/>
            <person name="Juenger T."/>
        </authorList>
    </citation>
    <scope>NUCLEOTIDE SEQUENCE [LARGE SCALE GENOMIC DNA]</scope>
    <source>
        <strain evidence="3">cv. HAL2</strain>
    </source>
</reference>
<keyword evidence="3" id="KW-1185">Reference proteome</keyword>
<protein>
    <submittedName>
        <fullName evidence="2">Uncharacterized protein</fullName>
    </submittedName>
</protein>
<feature type="compositionally biased region" description="Basic residues" evidence="1">
    <location>
        <begin position="215"/>
        <end position="232"/>
    </location>
</feature>
<dbReference type="Proteomes" id="UP000244336">
    <property type="component" value="Chromosome 7"/>
</dbReference>
<name>A0A2T7D254_9POAL</name>
<gene>
    <name evidence="2" type="ORF">GQ55_7G342700</name>
</gene>
<feature type="compositionally biased region" description="Basic and acidic residues" evidence="1">
    <location>
        <begin position="102"/>
        <end position="117"/>
    </location>
</feature>
<feature type="compositionally biased region" description="Polar residues" evidence="1">
    <location>
        <begin position="480"/>
        <end position="492"/>
    </location>
</feature>